<protein>
    <submittedName>
        <fullName evidence="1">Uncharacterized protein</fullName>
    </submittedName>
</protein>
<organism evidence="1 2">
    <name type="scientific">Actinoplanes ianthinogenes</name>
    <dbReference type="NCBI Taxonomy" id="122358"/>
    <lineage>
        <taxon>Bacteria</taxon>
        <taxon>Bacillati</taxon>
        <taxon>Actinomycetota</taxon>
        <taxon>Actinomycetes</taxon>
        <taxon>Micromonosporales</taxon>
        <taxon>Micromonosporaceae</taxon>
        <taxon>Actinoplanes</taxon>
    </lineage>
</organism>
<dbReference type="EMBL" id="AP023356">
    <property type="protein sequence ID" value="BCJ47278.1"/>
    <property type="molecule type" value="Genomic_DNA"/>
</dbReference>
<reference evidence="1 2" key="1">
    <citation type="submission" date="2020-08" db="EMBL/GenBank/DDBJ databases">
        <title>Whole genome shotgun sequence of Actinoplanes ianthinogenes NBRC 13996.</title>
        <authorList>
            <person name="Komaki H."/>
            <person name="Tamura T."/>
        </authorList>
    </citation>
    <scope>NUCLEOTIDE SEQUENCE [LARGE SCALE GENOMIC DNA]</scope>
    <source>
        <strain evidence="1 2">NBRC 13996</strain>
    </source>
</reference>
<dbReference type="Proteomes" id="UP000676967">
    <property type="component" value="Chromosome"/>
</dbReference>
<accession>A0ABM7M6Q9</accession>
<gene>
    <name evidence="1" type="ORF">Aiant_79350</name>
</gene>
<proteinExistence type="predicted"/>
<sequence length="158" mass="17686">MSPAVPPLIRKARFEVRPWDGSLDPPRELLPVVDGVSLVDLVAGYERAAGFDVPGQYAGLVVDFFRYGDLTDYLLGRPEGGDRGDLGAIALLGCDCGEFGCWPLQAQVVADEERVTWRGFVQPHRPKRDYWDFGPFVFERRQYEQAVRDAAAILAERD</sequence>
<keyword evidence="2" id="KW-1185">Reference proteome</keyword>
<name>A0ABM7M6Q9_9ACTN</name>
<evidence type="ECO:0000313" key="2">
    <source>
        <dbReference type="Proteomes" id="UP000676967"/>
    </source>
</evidence>
<evidence type="ECO:0000313" key="1">
    <source>
        <dbReference type="EMBL" id="BCJ47278.1"/>
    </source>
</evidence>